<evidence type="ECO:0000313" key="1">
    <source>
        <dbReference type="EMBL" id="QBH14309.1"/>
    </source>
</evidence>
<protein>
    <submittedName>
        <fullName evidence="2">Uncharacterized protein</fullName>
    </submittedName>
</protein>
<reference evidence="2 3" key="1">
    <citation type="submission" date="2018-06" db="EMBL/GenBank/DDBJ databases">
        <title>Complete Genome Sequence of Desulfobacter hydrogenophilus (DSM3380).</title>
        <authorList>
            <person name="Marietou A."/>
            <person name="Schreiber L."/>
            <person name="Marshall I."/>
            <person name="Jorgensen B."/>
        </authorList>
    </citation>
    <scope>NUCLEOTIDE SEQUENCE [LARGE SCALE GENOMIC DNA]</scope>
    <source>
        <strain evidence="2 3">DSM 3380</strain>
    </source>
</reference>
<sequence length="63" mass="7243">MKDEIKKQAQDICGSSVADGVVSMYHVKDIPLAKACWEYERHHMNRTSMLKVIKRRIKQLGGN</sequence>
<dbReference type="Proteomes" id="UP000248798">
    <property type="component" value="Unassembled WGS sequence"/>
</dbReference>
<evidence type="ECO:0000313" key="2">
    <source>
        <dbReference type="EMBL" id="RAM00313.1"/>
    </source>
</evidence>
<accession>A0A328FB40</accession>
<keyword evidence="4" id="KW-1185">Reference proteome</keyword>
<proteinExistence type="predicted"/>
<reference evidence="1 4" key="2">
    <citation type="submission" date="2019-02" db="EMBL/GenBank/DDBJ databases">
        <title>Complete genome sequence of Desulfobacter hydrogenophilus AcRS1.</title>
        <authorList>
            <person name="Marietou A."/>
            <person name="Lund M.B."/>
            <person name="Marshall I.P.G."/>
            <person name="Schreiber L."/>
            <person name="Jorgensen B."/>
        </authorList>
    </citation>
    <scope>NUCLEOTIDE SEQUENCE [LARGE SCALE GENOMIC DNA]</scope>
    <source>
        <strain evidence="1 4">AcRS1</strain>
    </source>
</reference>
<organism evidence="2 3">
    <name type="scientific">Desulfobacter hydrogenophilus</name>
    <dbReference type="NCBI Taxonomy" id="2291"/>
    <lineage>
        <taxon>Bacteria</taxon>
        <taxon>Pseudomonadati</taxon>
        <taxon>Thermodesulfobacteriota</taxon>
        <taxon>Desulfobacteria</taxon>
        <taxon>Desulfobacterales</taxon>
        <taxon>Desulfobacteraceae</taxon>
        <taxon>Desulfobacter</taxon>
    </lineage>
</organism>
<dbReference type="Proteomes" id="UP000293902">
    <property type="component" value="Chromosome"/>
</dbReference>
<evidence type="ECO:0000313" key="4">
    <source>
        <dbReference type="Proteomes" id="UP000293902"/>
    </source>
</evidence>
<dbReference type="AlphaFoldDB" id="A0A328FB40"/>
<gene>
    <name evidence="2" type="ORF">DO021_19535</name>
    <name evidence="1" type="ORF">EYB58_16130</name>
</gene>
<dbReference type="EMBL" id="QLNI01000052">
    <property type="protein sequence ID" value="RAM00313.1"/>
    <property type="molecule type" value="Genomic_DNA"/>
</dbReference>
<evidence type="ECO:0000313" key="3">
    <source>
        <dbReference type="Proteomes" id="UP000248798"/>
    </source>
</evidence>
<name>A0A328FB40_9BACT</name>
<dbReference type="RefSeq" id="WP_111959803.1">
    <property type="nucleotide sequence ID" value="NZ_CP036313.1"/>
</dbReference>
<dbReference type="EMBL" id="CP036313">
    <property type="protein sequence ID" value="QBH14309.1"/>
    <property type="molecule type" value="Genomic_DNA"/>
</dbReference>